<sequence>MDVARRDVALVRWPSESERLGTLRKLGVPRLLVLDRDAAPPGSIDVLEDWVRQPVSEADIRARIDNLASRAGSEAAPPPVIDADGVMRYRNRWASLPPVETRIATALATRFGSVVRREVLTASGWPDDPPSRNALDVHVLRIRRRIEPLELVIRTVRSRGYLLEGATQPACRLTASAAARMTSGSPR</sequence>
<dbReference type="SMART" id="SM00862">
    <property type="entry name" value="Trans_reg_C"/>
    <property type="match status" value="1"/>
</dbReference>
<dbReference type="InterPro" id="IPR016032">
    <property type="entry name" value="Sig_transdc_resp-reg_C-effctor"/>
</dbReference>
<organism evidence="3">
    <name type="scientific">freshwater metagenome</name>
    <dbReference type="NCBI Taxonomy" id="449393"/>
    <lineage>
        <taxon>unclassified sequences</taxon>
        <taxon>metagenomes</taxon>
        <taxon>ecological metagenomes</taxon>
    </lineage>
</organism>
<proteinExistence type="predicted"/>
<evidence type="ECO:0000259" key="2">
    <source>
        <dbReference type="PROSITE" id="PS51755"/>
    </source>
</evidence>
<dbReference type="InterPro" id="IPR036388">
    <property type="entry name" value="WH-like_DNA-bd_sf"/>
</dbReference>
<dbReference type="Pfam" id="PF00486">
    <property type="entry name" value="Trans_reg_C"/>
    <property type="match status" value="1"/>
</dbReference>
<dbReference type="GO" id="GO:0000160">
    <property type="term" value="P:phosphorelay signal transduction system"/>
    <property type="evidence" value="ECO:0007669"/>
    <property type="project" value="InterPro"/>
</dbReference>
<dbReference type="EMBL" id="CAFBOS010000005">
    <property type="protein sequence ID" value="CAB4977905.1"/>
    <property type="molecule type" value="Genomic_DNA"/>
</dbReference>
<protein>
    <submittedName>
        <fullName evidence="3">Unannotated protein</fullName>
    </submittedName>
</protein>
<accession>A0A6J6ST94</accession>
<evidence type="ECO:0000313" key="4">
    <source>
        <dbReference type="EMBL" id="CAB4977905.1"/>
    </source>
</evidence>
<gene>
    <name evidence="3" type="ORF">UFOPK2754_00960</name>
    <name evidence="4" type="ORF">UFOPK3967_00169</name>
</gene>
<dbReference type="CDD" id="cd00383">
    <property type="entry name" value="trans_reg_C"/>
    <property type="match status" value="1"/>
</dbReference>
<keyword evidence="1" id="KW-0238">DNA-binding</keyword>
<dbReference type="Gene3D" id="1.10.10.10">
    <property type="entry name" value="Winged helix-like DNA-binding domain superfamily/Winged helix DNA-binding domain"/>
    <property type="match status" value="1"/>
</dbReference>
<name>A0A6J6ST94_9ZZZZ</name>
<dbReference type="GO" id="GO:0006355">
    <property type="term" value="P:regulation of DNA-templated transcription"/>
    <property type="evidence" value="ECO:0007669"/>
    <property type="project" value="InterPro"/>
</dbReference>
<dbReference type="GO" id="GO:0003677">
    <property type="term" value="F:DNA binding"/>
    <property type="evidence" value="ECO:0007669"/>
    <property type="project" value="UniProtKB-KW"/>
</dbReference>
<dbReference type="AlphaFoldDB" id="A0A6J6ST94"/>
<evidence type="ECO:0000256" key="1">
    <source>
        <dbReference type="ARBA" id="ARBA00023125"/>
    </source>
</evidence>
<dbReference type="PROSITE" id="PS51755">
    <property type="entry name" value="OMPR_PHOB"/>
    <property type="match status" value="1"/>
</dbReference>
<dbReference type="SUPFAM" id="SSF46894">
    <property type="entry name" value="C-terminal effector domain of the bipartite response regulators"/>
    <property type="match status" value="1"/>
</dbReference>
<evidence type="ECO:0000313" key="3">
    <source>
        <dbReference type="EMBL" id="CAB4738004.1"/>
    </source>
</evidence>
<dbReference type="InterPro" id="IPR001867">
    <property type="entry name" value="OmpR/PhoB-type_DNA-bd"/>
</dbReference>
<feature type="domain" description="OmpR/PhoB-type" evidence="2">
    <location>
        <begin position="71"/>
        <end position="165"/>
    </location>
</feature>
<dbReference type="EMBL" id="CAEZYR010000026">
    <property type="protein sequence ID" value="CAB4738004.1"/>
    <property type="molecule type" value="Genomic_DNA"/>
</dbReference>
<reference evidence="3" key="1">
    <citation type="submission" date="2020-05" db="EMBL/GenBank/DDBJ databases">
        <authorList>
            <person name="Chiriac C."/>
            <person name="Salcher M."/>
            <person name="Ghai R."/>
            <person name="Kavagutti S V."/>
        </authorList>
    </citation>
    <scope>NUCLEOTIDE SEQUENCE</scope>
</reference>